<dbReference type="PANTHER" id="PTHR10695:SF46">
    <property type="entry name" value="BIFUNCTIONAL COENZYME A SYNTHASE-RELATED"/>
    <property type="match status" value="1"/>
</dbReference>
<evidence type="ECO:0000256" key="4">
    <source>
        <dbReference type="NCBIfam" id="TIGR00152"/>
    </source>
</evidence>
<evidence type="ECO:0000313" key="5">
    <source>
        <dbReference type="EMBL" id="MTD16772.1"/>
    </source>
</evidence>
<gene>
    <name evidence="3" type="primary">coaE</name>
    <name evidence="5" type="ORF">GIS00_22830</name>
</gene>
<dbReference type="Pfam" id="PF01121">
    <property type="entry name" value="CoaE"/>
    <property type="match status" value="1"/>
</dbReference>
<comment type="similarity">
    <text evidence="3">Belongs to the CoaE family.</text>
</comment>
<dbReference type="Gene3D" id="3.40.50.300">
    <property type="entry name" value="P-loop containing nucleotide triphosphate hydrolases"/>
    <property type="match status" value="1"/>
</dbReference>
<dbReference type="EMBL" id="WLYK01000011">
    <property type="protein sequence ID" value="MTD16772.1"/>
    <property type="molecule type" value="Genomic_DNA"/>
</dbReference>
<feature type="binding site" evidence="3">
    <location>
        <begin position="11"/>
        <end position="16"/>
    </location>
    <ligand>
        <name>ATP</name>
        <dbReference type="ChEBI" id="CHEBI:30616"/>
    </ligand>
</feature>
<keyword evidence="3 5" id="KW-0418">Kinase</keyword>
<proteinExistence type="inferred from homology"/>
<dbReference type="CDD" id="cd02022">
    <property type="entry name" value="DPCK"/>
    <property type="match status" value="1"/>
</dbReference>
<comment type="catalytic activity">
    <reaction evidence="3">
        <text>3'-dephospho-CoA + ATP = ADP + CoA + H(+)</text>
        <dbReference type="Rhea" id="RHEA:18245"/>
        <dbReference type="ChEBI" id="CHEBI:15378"/>
        <dbReference type="ChEBI" id="CHEBI:30616"/>
        <dbReference type="ChEBI" id="CHEBI:57287"/>
        <dbReference type="ChEBI" id="CHEBI:57328"/>
        <dbReference type="ChEBI" id="CHEBI:456216"/>
        <dbReference type="EC" id="2.7.1.24"/>
    </reaction>
</comment>
<accession>A0A7K1FRK0</accession>
<evidence type="ECO:0000256" key="1">
    <source>
        <dbReference type="ARBA" id="ARBA00022741"/>
    </source>
</evidence>
<dbReference type="NCBIfam" id="TIGR00152">
    <property type="entry name" value="dephospho-CoA kinase"/>
    <property type="match status" value="1"/>
</dbReference>
<dbReference type="GO" id="GO:0015937">
    <property type="term" value="P:coenzyme A biosynthetic process"/>
    <property type="evidence" value="ECO:0007669"/>
    <property type="project" value="UniProtKB-UniRule"/>
</dbReference>
<dbReference type="GO" id="GO:0005737">
    <property type="term" value="C:cytoplasm"/>
    <property type="evidence" value="ECO:0007669"/>
    <property type="project" value="UniProtKB-SubCell"/>
</dbReference>
<organism evidence="5 6">
    <name type="scientific">Nakamurella alba</name>
    <dbReference type="NCBI Taxonomy" id="2665158"/>
    <lineage>
        <taxon>Bacteria</taxon>
        <taxon>Bacillati</taxon>
        <taxon>Actinomycetota</taxon>
        <taxon>Actinomycetes</taxon>
        <taxon>Nakamurellales</taxon>
        <taxon>Nakamurellaceae</taxon>
        <taxon>Nakamurella</taxon>
    </lineage>
</organism>
<dbReference type="PROSITE" id="PS51219">
    <property type="entry name" value="DPCK"/>
    <property type="match status" value="1"/>
</dbReference>
<dbReference type="GO" id="GO:0005524">
    <property type="term" value="F:ATP binding"/>
    <property type="evidence" value="ECO:0007669"/>
    <property type="project" value="UniProtKB-UniRule"/>
</dbReference>
<dbReference type="InterPro" id="IPR027417">
    <property type="entry name" value="P-loop_NTPase"/>
</dbReference>
<keyword evidence="3" id="KW-0173">Coenzyme A biosynthesis</keyword>
<comment type="subcellular location">
    <subcellularLocation>
        <location evidence="3">Cytoplasm</location>
    </subcellularLocation>
</comment>
<dbReference type="HAMAP" id="MF_00376">
    <property type="entry name" value="Dephospho_CoA_kinase"/>
    <property type="match status" value="1"/>
</dbReference>
<comment type="function">
    <text evidence="3">Catalyzes the phosphorylation of the 3'-hydroxyl group of dephosphocoenzyme A to form coenzyme A.</text>
</comment>
<evidence type="ECO:0000256" key="3">
    <source>
        <dbReference type="HAMAP-Rule" id="MF_00376"/>
    </source>
</evidence>
<comment type="caution">
    <text evidence="5">The sequence shown here is derived from an EMBL/GenBank/DDBJ whole genome shotgun (WGS) entry which is preliminary data.</text>
</comment>
<protein>
    <recommendedName>
        <fullName evidence="3 4">Dephospho-CoA kinase</fullName>
        <ecNumber evidence="3 4">2.7.1.24</ecNumber>
    </recommendedName>
    <alternativeName>
        <fullName evidence="3">Dephosphocoenzyme A kinase</fullName>
    </alternativeName>
</protein>
<dbReference type="InterPro" id="IPR001977">
    <property type="entry name" value="Depp_CoAkinase"/>
</dbReference>
<keyword evidence="3" id="KW-0963">Cytoplasm</keyword>
<evidence type="ECO:0000256" key="2">
    <source>
        <dbReference type="ARBA" id="ARBA00022840"/>
    </source>
</evidence>
<sequence>MLLIAVTGGIGAGKSTVSRVLAGHGAVVIDSDRLAREVVAPGSPGLAAIGEAFGPAVLAADGSLDRPALGSIVFADPDARKVLEGITHPLVRARFAELAAAAPEDSVVVNDIPLLVSQEVAATFHLVVGVHVELATRVRRLVDRGHTEADARARIAAQIDDEARGGLCDAWIGNDGAPEDTDQLVDELWRERIVPMRNAVANGVATGWTGESLRHGSAARTVLRLHRATGQEATRVAGGAGGAPLVVELPASAAESGEALTRAGFPPVAGDADRRGPADPALNLDLRLVEMS</sequence>
<reference evidence="5 6" key="1">
    <citation type="submission" date="2019-11" db="EMBL/GenBank/DDBJ databases">
        <authorList>
            <person name="Jiang L.-Q."/>
        </authorList>
    </citation>
    <scope>NUCLEOTIDE SEQUENCE [LARGE SCALE GENOMIC DNA]</scope>
    <source>
        <strain evidence="5 6">YIM 132087</strain>
    </source>
</reference>
<comment type="pathway">
    <text evidence="3">Cofactor biosynthesis; coenzyme A biosynthesis; CoA from (R)-pantothenate: step 5/5.</text>
</comment>
<keyword evidence="6" id="KW-1185">Reference proteome</keyword>
<dbReference type="PANTHER" id="PTHR10695">
    <property type="entry name" value="DEPHOSPHO-COA KINASE-RELATED"/>
    <property type="match status" value="1"/>
</dbReference>
<name>A0A7K1FRK0_9ACTN</name>
<keyword evidence="3 5" id="KW-0808">Transferase</keyword>
<dbReference type="Proteomes" id="UP000460221">
    <property type="component" value="Unassembled WGS sequence"/>
</dbReference>
<keyword evidence="1 3" id="KW-0547">Nucleotide-binding</keyword>
<dbReference type="AlphaFoldDB" id="A0A7K1FRK0"/>
<keyword evidence="2 3" id="KW-0067">ATP-binding</keyword>
<dbReference type="EC" id="2.7.1.24" evidence="3 4"/>
<evidence type="ECO:0000313" key="6">
    <source>
        <dbReference type="Proteomes" id="UP000460221"/>
    </source>
</evidence>
<dbReference type="GO" id="GO:0004140">
    <property type="term" value="F:dephospho-CoA kinase activity"/>
    <property type="evidence" value="ECO:0007669"/>
    <property type="project" value="UniProtKB-UniRule"/>
</dbReference>
<dbReference type="SUPFAM" id="SSF52540">
    <property type="entry name" value="P-loop containing nucleoside triphosphate hydrolases"/>
    <property type="match status" value="1"/>
</dbReference>
<dbReference type="UniPathway" id="UPA00241">
    <property type="reaction ID" value="UER00356"/>
</dbReference>
<dbReference type="NCBIfam" id="NF002879">
    <property type="entry name" value="PRK03333.1"/>
    <property type="match status" value="1"/>
</dbReference>